<feature type="compositionally biased region" description="Polar residues" evidence="1">
    <location>
        <begin position="154"/>
        <end position="172"/>
    </location>
</feature>
<dbReference type="AlphaFoldDB" id="A0AA35WRF0"/>
<protein>
    <submittedName>
        <fullName evidence="2">Uncharacterized protein</fullName>
    </submittedName>
</protein>
<name>A0AA35WRF0_GEOBA</name>
<sequence length="188" mass="19843">NGKGIQRNVHLPAPLQSQHTQHSSISVSPLSPVTTTTTLSPPPHSRPHLPGTVPLQGAWPRRLASRASLREEVFKSRRSGQAVEQEDSLPGGDAMLELLTRLIDYQTTLTSQLENCSGTGVSPVGDDVLLLKATSEAAVHTVKDCLALIKLQQSSNVTSKSSQIGAASQNPTEEGERGEGGRGEGGRG</sequence>
<reference evidence="2" key="1">
    <citation type="submission" date="2023-03" db="EMBL/GenBank/DDBJ databases">
        <authorList>
            <person name="Steffen K."/>
            <person name="Cardenas P."/>
        </authorList>
    </citation>
    <scope>NUCLEOTIDE SEQUENCE</scope>
</reference>
<feature type="compositionally biased region" description="Low complexity" evidence="1">
    <location>
        <begin position="22"/>
        <end position="39"/>
    </location>
</feature>
<evidence type="ECO:0000313" key="2">
    <source>
        <dbReference type="EMBL" id="CAI8023875.1"/>
    </source>
</evidence>
<feature type="non-terminal residue" evidence="2">
    <location>
        <position position="1"/>
    </location>
</feature>
<dbReference type="EMBL" id="CASHTH010002039">
    <property type="protein sequence ID" value="CAI8023875.1"/>
    <property type="molecule type" value="Genomic_DNA"/>
</dbReference>
<gene>
    <name evidence="2" type="ORF">GBAR_LOCUS13932</name>
</gene>
<organism evidence="2 3">
    <name type="scientific">Geodia barretti</name>
    <name type="common">Barrett's horny sponge</name>
    <dbReference type="NCBI Taxonomy" id="519541"/>
    <lineage>
        <taxon>Eukaryota</taxon>
        <taxon>Metazoa</taxon>
        <taxon>Porifera</taxon>
        <taxon>Demospongiae</taxon>
        <taxon>Heteroscleromorpha</taxon>
        <taxon>Tetractinellida</taxon>
        <taxon>Astrophorina</taxon>
        <taxon>Geodiidae</taxon>
        <taxon>Geodia</taxon>
    </lineage>
</organism>
<comment type="caution">
    <text evidence="2">The sequence shown here is derived from an EMBL/GenBank/DDBJ whole genome shotgun (WGS) entry which is preliminary data.</text>
</comment>
<dbReference type="Proteomes" id="UP001174909">
    <property type="component" value="Unassembled WGS sequence"/>
</dbReference>
<proteinExistence type="predicted"/>
<evidence type="ECO:0000313" key="3">
    <source>
        <dbReference type="Proteomes" id="UP001174909"/>
    </source>
</evidence>
<feature type="non-terminal residue" evidence="2">
    <location>
        <position position="188"/>
    </location>
</feature>
<evidence type="ECO:0000256" key="1">
    <source>
        <dbReference type="SAM" id="MobiDB-lite"/>
    </source>
</evidence>
<feature type="region of interest" description="Disordered" evidence="1">
    <location>
        <begin position="12"/>
        <end position="57"/>
    </location>
</feature>
<accession>A0AA35WRF0</accession>
<feature type="region of interest" description="Disordered" evidence="1">
    <location>
        <begin position="154"/>
        <end position="188"/>
    </location>
</feature>
<feature type="compositionally biased region" description="Basic and acidic residues" evidence="1">
    <location>
        <begin position="174"/>
        <end position="188"/>
    </location>
</feature>
<keyword evidence="3" id="KW-1185">Reference proteome</keyword>